<dbReference type="InterPro" id="IPR040256">
    <property type="entry name" value="At4g02000-like"/>
</dbReference>
<dbReference type="PANTHER" id="PTHR31286:SF180">
    <property type="entry name" value="OS10G0362600 PROTEIN"/>
    <property type="match status" value="1"/>
</dbReference>
<keyword evidence="2" id="KW-1185">Reference proteome</keyword>
<evidence type="ECO:0000313" key="2">
    <source>
        <dbReference type="Proteomes" id="UP001497516"/>
    </source>
</evidence>
<reference evidence="1 2" key="1">
    <citation type="submission" date="2024-04" db="EMBL/GenBank/DDBJ databases">
        <authorList>
            <person name="Fracassetti M."/>
        </authorList>
    </citation>
    <scope>NUCLEOTIDE SEQUENCE [LARGE SCALE GENOMIC DNA]</scope>
</reference>
<dbReference type="AlphaFoldDB" id="A0AAV2F949"/>
<name>A0AAV2F949_9ROSI</name>
<dbReference type="Proteomes" id="UP001497516">
    <property type="component" value="Chromosome 6"/>
</dbReference>
<proteinExistence type="predicted"/>
<gene>
    <name evidence="1" type="ORF">LTRI10_LOCUS34524</name>
</gene>
<accession>A0AAV2F949</accession>
<protein>
    <submittedName>
        <fullName evidence="1">Uncharacterized protein</fullName>
    </submittedName>
</protein>
<organism evidence="1 2">
    <name type="scientific">Linum trigynum</name>
    <dbReference type="NCBI Taxonomy" id="586398"/>
    <lineage>
        <taxon>Eukaryota</taxon>
        <taxon>Viridiplantae</taxon>
        <taxon>Streptophyta</taxon>
        <taxon>Embryophyta</taxon>
        <taxon>Tracheophyta</taxon>
        <taxon>Spermatophyta</taxon>
        <taxon>Magnoliopsida</taxon>
        <taxon>eudicotyledons</taxon>
        <taxon>Gunneridae</taxon>
        <taxon>Pentapetalae</taxon>
        <taxon>rosids</taxon>
        <taxon>fabids</taxon>
        <taxon>Malpighiales</taxon>
        <taxon>Linaceae</taxon>
        <taxon>Linum</taxon>
    </lineage>
</organism>
<evidence type="ECO:0000313" key="1">
    <source>
        <dbReference type="EMBL" id="CAL1393995.1"/>
    </source>
</evidence>
<sequence>MLGKPLWFDKSTRLGQRLGYPRVCVEMEMDSAFPDFLRLVPDRRPAYNVHIEYCNKPEICDKCCKFGHNCVEENMQE</sequence>
<dbReference type="PANTHER" id="PTHR31286">
    <property type="entry name" value="GLYCINE-RICH CELL WALL STRUCTURAL PROTEIN 1.8-LIKE"/>
    <property type="match status" value="1"/>
</dbReference>
<dbReference type="EMBL" id="OZ034819">
    <property type="protein sequence ID" value="CAL1393995.1"/>
    <property type="molecule type" value="Genomic_DNA"/>
</dbReference>